<reference evidence="1" key="1">
    <citation type="submission" date="2022-04" db="EMBL/GenBank/DDBJ databases">
        <title>A functionally conserved STORR gene fusion in Papaver species that diverged 16.8 million years ago.</title>
        <authorList>
            <person name="Catania T."/>
        </authorList>
    </citation>
    <scope>NUCLEOTIDE SEQUENCE</scope>
    <source>
        <strain evidence="1">S-188037</strain>
    </source>
</reference>
<gene>
    <name evidence="1" type="ORF">MKW98_020690</name>
</gene>
<dbReference type="Proteomes" id="UP001202328">
    <property type="component" value="Unassembled WGS sequence"/>
</dbReference>
<protein>
    <submittedName>
        <fullName evidence="1">Uncharacterized protein</fullName>
    </submittedName>
</protein>
<accession>A0AAD4TF89</accession>
<sequence length="77" mass="8614">MLQTLNCWGIFCEPKARPMLQYLSRDEAAGALHQFGAISVTKSTPGSLEAAELNTHKINFLQRFQDLKYDEALPNSS</sequence>
<dbReference type="EMBL" id="JAJJMB010001184">
    <property type="protein sequence ID" value="KAI3958048.1"/>
    <property type="molecule type" value="Genomic_DNA"/>
</dbReference>
<name>A0AAD4TF89_9MAGN</name>
<proteinExistence type="predicted"/>
<comment type="caution">
    <text evidence="1">The sequence shown here is derived from an EMBL/GenBank/DDBJ whole genome shotgun (WGS) entry which is preliminary data.</text>
</comment>
<dbReference type="AlphaFoldDB" id="A0AAD4TF89"/>
<keyword evidence="2" id="KW-1185">Reference proteome</keyword>
<organism evidence="1 2">
    <name type="scientific">Papaver atlanticum</name>
    <dbReference type="NCBI Taxonomy" id="357466"/>
    <lineage>
        <taxon>Eukaryota</taxon>
        <taxon>Viridiplantae</taxon>
        <taxon>Streptophyta</taxon>
        <taxon>Embryophyta</taxon>
        <taxon>Tracheophyta</taxon>
        <taxon>Spermatophyta</taxon>
        <taxon>Magnoliopsida</taxon>
        <taxon>Ranunculales</taxon>
        <taxon>Papaveraceae</taxon>
        <taxon>Papaveroideae</taxon>
        <taxon>Papaver</taxon>
    </lineage>
</organism>
<evidence type="ECO:0000313" key="2">
    <source>
        <dbReference type="Proteomes" id="UP001202328"/>
    </source>
</evidence>
<evidence type="ECO:0000313" key="1">
    <source>
        <dbReference type="EMBL" id="KAI3958048.1"/>
    </source>
</evidence>